<sequence length="73" mass="7614">MRSGPASLLKPALIAALSEVSASFTGFAGDAICNSIDEAPFDRLPQAARPMVLTPAAAADRAKNRRRLIGCDT</sequence>
<dbReference type="AlphaFoldDB" id="A0A6J6XD85"/>
<evidence type="ECO:0000313" key="1">
    <source>
        <dbReference type="EMBL" id="CAB4793268.1"/>
    </source>
</evidence>
<gene>
    <name evidence="1" type="ORF">UFOPK2992_00585</name>
</gene>
<proteinExistence type="predicted"/>
<name>A0A6J6XD85_9ZZZZ</name>
<dbReference type="EMBL" id="CAFAAI010000079">
    <property type="protein sequence ID" value="CAB4793268.1"/>
    <property type="molecule type" value="Genomic_DNA"/>
</dbReference>
<accession>A0A6J6XD85</accession>
<reference evidence="1" key="1">
    <citation type="submission" date="2020-05" db="EMBL/GenBank/DDBJ databases">
        <authorList>
            <person name="Chiriac C."/>
            <person name="Salcher M."/>
            <person name="Ghai R."/>
            <person name="Kavagutti S V."/>
        </authorList>
    </citation>
    <scope>NUCLEOTIDE SEQUENCE</scope>
</reference>
<organism evidence="1">
    <name type="scientific">freshwater metagenome</name>
    <dbReference type="NCBI Taxonomy" id="449393"/>
    <lineage>
        <taxon>unclassified sequences</taxon>
        <taxon>metagenomes</taxon>
        <taxon>ecological metagenomes</taxon>
    </lineage>
</organism>
<protein>
    <submittedName>
        <fullName evidence="1">Unannotated protein</fullName>
    </submittedName>
</protein>